<proteinExistence type="predicted"/>
<dbReference type="EMBL" id="JBEPLV010000005">
    <property type="protein sequence ID" value="MET3548056.1"/>
    <property type="molecule type" value="Genomic_DNA"/>
</dbReference>
<evidence type="ECO:0000256" key="1">
    <source>
        <dbReference type="SAM" id="MobiDB-lite"/>
    </source>
</evidence>
<sequence length="35" mass="3661">MKAAKTNAADAGNQAFDEKDPDSPGPLPEHLPDDP</sequence>
<comment type="caution">
    <text evidence="2">The sequence shown here is derived from an EMBL/GenBank/DDBJ whole genome shotgun (WGS) entry which is preliminary data.</text>
</comment>
<accession>A0ABV2F8F2</accession>
<evidence type="ECO:0000313" key="3">
    <source>
        <dbReference type="Proteomes" id="UP001549098"/>
    </source>
</evidence>
<gene>
    <name evidence="2" type="ORF">ABID47_004684</name>
</gene>
<organism evidence="2 3">
    <name type="scientific">Paenibacillus favisporus</name>
    <dbReference type="NCBI Taxonomy" id="221028"/>
    <lineage>
        <taxon>Bacteria</taxon>
        <taxon>Bacillati</taxon>
        <taxon>Bacillota</taxon>
        <taxon>Bacilli</taxon>
        <taxon>Bacillales</taxon>
        <taxon>Paenibacillaceae</taxon>
        <taxon>Paenibacillus</taxon>
    </lineage>
</organism>
<name>A0ABV2F8F2_9BACL</name>
<keyword evidence="3" id="KW-1185">Reference proteome</keyword>
<protein>
    <submittedName>
        <fullName evidence="2">Uncharacterized protein</fullName>
    </submittedName>
</protein>
<evidence type="ECO:0000313" key="2">
    <source>
        <dbReference type="EMBL" id="MET3548056.1"/>
    </source>
</evidence>
<feature type="region of interest" description="Disordered" evidence="1">
    <location>
        <begin position="1"/>
        <end position="35"/>
    </location>
</feature>
<reference evidence="2 3" key="1">
    <citation type="submission" date="2024-06" db="EMBL/GenBank/DDBJ databases">
        <title>Genomic Encyclopedia of Type Strains, Phase IV (KMG-IV): sequencing the most valuable type-strain genomes for metagenomic binning, comparative biology and taxonomic classification.</title>
        <authorList>
            <person name="Goeker M."/>
        </authorList>
    </citation>
    <scope>NUCLEOTIDE SEQUENCE [LARGE SCALE GENOMIC DNA]</scope>
    <source>
        <strain evidence="2 3">DSM 17253</strain>
    </source>
</reference>
<dbReference type="Proteomes" id="UP001549098">
    <property type="component" value="Unassembled WGS sequence"/>
</dbReference>